<dbReference type="InterPro" id="IPR020097">
    <property type="entry name" value="PsdUridine_synth_TruA_a/b_dom"/>
</dbReference>
<accession>A0A0M0J7A0</accession>
<dbReference type="InterPro" id="IPR001406">
    <property type="entry name" value="PsdUridine_synth_TruA"/>
</dbReference>
<comment type="caution">
    <text evidence="6">The sequence shown here is derived from an EMBL/GenBank/DDBJ whole genome shotgun (WGS) entry which is preliminary data.</text>
</comment>
<dbReference type="OrthoDB" id="271910at2759"/>
<name>A0A0M0J7A0_9EUKA</name>
<reference evidence="7" key="1">
    <citation type="journal article" date="2015" name="PLoS Genet.">
        <title>Genome Sequence and Transcriptome Analyses of Chrysochromulina tobin: Metabolic Tools for Enhanced Algal Fitness in the Prominent Order Prymnesiales (Haptophyceae).</title>
        <authorList>
            <person name="Hovde B.T."/>
            <person name="Deodato C.R."/>
            <person name="Hunsperger H.M."/>
            <person name="Ryken S.A."/>
            <person name="Yost W."/>
            <person name="Jha R.K."/>
            <person name="Patterson J."/>
            <person name="Monnat R.J. Jr."/>
            <person name="Barlow S.B."/>
            <person name="Starkenburg S.R."/>
            <person name="Cattolico R.A."/>
        </authorList>
    </citation>
    <scope>NUCLEOTIDE SEQUENCE</scope>
    <source>
        <strain evidence="7">CCMP291</strain>
    </source>
</reference>
<dbReference type="CDD" id="cd02570">
    <property type="entry name" value="PseudoU_synth_EcTruA"/>
    <property type="match status" value="1"/>
</dbReference>
<keyword evidence="2 4" id="KW-0819">tRNA processing</keyword>
<dbReference type="EC" id="5.4.99.12" evidence="4"/>
<evidence type="ECO:0000256" key="2">
    <source>
        <dbReference type="ARBA" id="ARBA00022694"/>
    </source>
</evidence>
<evidence type="ECO:0000256" key="3">
    <source>
        <dbReference type="ARBA" id="ARBA00023235"/>
    </source>
</evidence>
<dbReference type="GO" id="GO:0160147">
    <property type="term" value="F:tRNA pseudouridine(38-40) synthase activity"/>
    <property type="evidence" value="ECO:0007669"/>
    <property type="project" value="UniProtKB-EC"/>
</dbReference>
<dbReference type="SUPFAM" id="SSF55120">
    <property type="entry name" value="Pseudouridine synthase"/>
    <property type="match status" value="1"/>
</dbReference>
<dbReference type="Gene3D" id="3.30.70.660">
    <property type="entry name" value="Pseudouridine synthase I, catalytic domain, C-terminal subdomain"/>
    <property type="match status" value="1"/>
</dbReference>
<dbReference type="GO" id="GO:0003723">
    <property type="term" value="F:RNA binding"/>
    <property type="evidence" value="ECO:0007669"/>
    <property type="project" value="InterPro"/>
</dbReference>
<dbReference type="InterPro" id="IPR020103">
    <property type="entry name" value="PsdUridine_synth_cat_dom_sf"/>
</dbReference>
<evidence type="ECO:0000313" key="7">
    <source>
        <dbReference type="Proteomes" id="UP000037460"/>
    </source>
</evidence>
<organism evidence="6 7">
    <name type="scientific">Chrysochromulina tobinii</name>
    <dbReference type="NCBI Taxonomy" id="1460289"/>
    <lineage>
        <taxon>Eukaryota</taxon>
        <taxon>Haptista</taxon>
        <taxon>Haptophyta</taxon>
        <taxon>Prymnesiophyceae</taxon>
        <taxon>Prymnesiales</taxon>
        <taxon>Chrysochromulinaceae</taxon>
        <taxon>Chrysochromulina</taxon>
    </lineage>
</organism>
<dbReference type="Pfam" id="PF01416">
    <property type="entry name" value="PseudoU_synth_1"/>
    <property type="match status" value="2"/>
</dbReference>
<dbReference type="Gene3D" id="3.30.70.580">
    <property type="entry name" value="Pseudouridine synthase I, catalytic domain, N-terminal subdomain"/>
    <property type="match status" value="1"/>
</dbReference>
<keyword evidence="7" id="KW-1185">Reference proteome</keyword>
<dbReference type="EMBL" id="JWZX01003310">
    <property type="protein sequence ID" value="KOO22108.1"/>
    <property type="molecule type" value="Genomic_DNA"/>
</dbReference>
<evidence type="ECO:0000256" key="4">
    <source>
        <dbReference type="RuleBase" id="RU003792"/>
    </source>
</evidence>
<protein>
    <recommendedName>
        <fullName evidence="4">tRNA pseudouridine synthase</fullName>
        <ecNumber evidence="4">5.4.99.12</ecNumber>
    </recommendedName>
</protein>
<dbReference type="AlphaFoldDB" id="A0A0M0J7A0"/>
<feature type="domain" description="Pseudouridine synthase I TruA alpha/beta" evidence="5">
    <location>
        <begin position="24"/>
        <end position="103"/>
    </location>
</feature>
<dbReference type="InterPro" id="IPR020095">
    <property type="entry name" value="PsdUridine_synth_TruA_C"/>
</dbReference>
<dbReference type="Proteomes" id="UP000037460">
    <property type="component" value="Unassembled WGS sequence"/>
</dbReference>
<feature type="domain" description="Pseudouridine synthase I TruA alpha/beta" evidence="5">
    <location>
        <begin position="182"/>
        <end position="340"/>
    </location>
</feature>
<keyword evidence="3 4" id="KW-0413">Isomerase</keyword>
<evidence type="ECO:0000256" key="1">
    <source>
        <dbReference type="ARBA" id="ARBA00009375"/>
    </source>
</evidence>
<dbReference type="HAMAP" id="MF_00171">
    <property type="entry name" value="TruA"/>
    <property type="match status" value="1"/>
</dbReference>
<gene>
    <name evidence="6" type="ORF">Ctob_000993</name>
</gene>
<dbReference type="GO" id="GO:0031119">
    <property type="term" value="P:tRNA pseudouridine synthesis"/>
    <property type="evidence" value="ECO:0007669"/>
    <property type="project" value="TreeGrafter"/>
</dbReference>
<dbReference type="InterPro" id="IPR020094">
    <property type="entry name" value="TruA/RsuA/RluB/E/F_N"/>
</dbReference>
<dbReference type="PANTHER" id="PTHR11142:SF0">
    <property type="entry name" value="TRNA PSEUDOURIDINE SYNTHASE-LIKE 1"/>
    <property type="match status" value="1"/>
</dbReference>
<comment type="catalytic activity">
    <reaction evidence="4">
        <text>uridine(38/39/40) in tRNA = pseudouridine(38/39/40) in tRNA</text>
        <dbReference type="Rhea" id="RHEA:22376"/>
        <dbReference type="Rhea" id="RHEA-COMP:10085"/>
        <dbReference type="Rhea" id="RHEA-COMP:10087"/>
        <dbReference type="ChEBI" id="CHEBI:65314"/>
        <dbReference type="ChEBI" id="CHEBI:65315"/>
        <dbReference type="EC" id="5.4.99.12"/>
    </reaction>
</comment>
<proteinExistence type="inferred from homology"/>
<dbReference type="PANTHER" id="PTHR11142">
    <property type="entry name" value="PSEUDOURIDYLATE SYNTHASE"/>
    <property type="match status" value="1"/>
</dbReference>
<evidence type="ECO:0000313" key="6">
    <source>
        <dbReference type="EMBL" id="KOO22108.1"/>
    </source>
</evidence>
<sequence>MCQRASRQAYDRANPLPRRFCGVVAYDGTDYKGWQTQQPGLQTIQDVLEARLSKLLGGRVYVAGSGRTDAGVHARAQVFHFEPPVEPGSKPVPHIAKVLDSSDEVLAEVLERTLGSLSSGLPSDVQVHSIRPAPEDFHARENCVGKRYVYTVHEGAGNPMTARYRWTLGRKQKLDVPAMVEAAARLVGTHDFSTFGVREPTDPRTPVKRMRRLEVRRHSGLMDPVAAAASVRPAAAVDEGTVASGGEGVSDAGYGGLSGLGIGVGTSESVVTICAECDRFLYNMMRMISGTLVEVGLGRLTPDDVSALLEARGRKAVRLERGLEVVKAPALGLTLEHCFYGIPDEHWMPPQMRGLGTAVWGGSRDVGVLARRGVGTAAREVGDVGTTLAALTPEAPLPTPLIATVASGGAATLTHFDEDDARRACGGAVWTD</sequence>
<comment type="similarity">
    <text evidence="1 4">Belongs to the tRNA pseudouridine synthase TruA family.</text>
</comment>
<evidence type="ECO:0000259" key="5">
    <source>
        <dbReference type="Pfam" id="PF01416"/>
    </source>
</evidence>